<sequence length="34" mass="3687">MTRLVLWDIDLTLIDARGFGSAFADTDAMLASLS</sequence>
<gene>
    <name evidence="1" type="ORF">SAMN05216215_103510</name>
</gene>
<dbReference type="EMBL" id="FNOK01000035">
    <property type="protein sequence ID" value="SDY78671.1"/>
    <property type="molecule type" value="Genomic_DNA"/>
</dbReference>
<keyword evidence="2" id="KW-1185">Reference proteome</keyword>
<protein>
    <submittedName>
        <fullName evidence="1">Uncharacterized protein</fullName>
    </submittedName>
</protein>
<accession>A0A1H3MPT6</accession>
<dbReference type="AlphaFoldDB" id="A0A1H3MPT6"/>
<name>A0A1H3MPT6_9PSEU</name>
<organism evidence="1 2">
    <name type="scientific">Saccharopolyspora shandongensis</name>
    <dbReference type="NCBI Taxonomy" id="418495"/>
    <lineage>
        <taxon>Bacteria</taxon>
        <taxon>Bacillati</taxon>
        <taxon>Actinomycetota</taxon>
        <taxon>Actinomycetes</taxon>
        <taxon>Pseudonocardiales</taxon>
        <taxon>Pseudonocardiaceae</taxon>
        <taxon>Saccharopolyspora</taxon>
    </lineage>
</organism>
<proteinExistence type="predicted"/>
<reference evidence="2" key="1">
    <citation type="submission" date="2016-10" db="EMBL/GenBank/DDBJ databases">
        <authorList>
            <person name="Varghese N."/>
            <person name="Submissions S."/>
        </authorList>
    </citation>
    <scope>NUCLEOTIDE SEQUENCE [LARGE SCALE GENOMIC DNA]</scope>
    <source>
        <strain evidence="2">CGMCC 4.3530</strain>
    </source>
</reference>
<evidence type="ECO:0000313" key="2">
    <source>
        <dbReference type="Proteomes" id="UP000199529"/>
    </source>
</evidence>
<dbReference type="Proteomes" id="UP000199529">
    <property type="component" value="Unassembled WGS sequence"/>
</dbReference>
<evidence type="ECO:0000313" key="1">
    <source>
        <dbReference type="EMBL" id="SDY78671.1"/>
    </source>
</evidence>